<dbReference type="EMBL" id="QUQM01000005">
    <property type="protein sequence ID" value="KAA8642777.1"/>
    <property type="molecule type" value="Genomic_DNA"/>
</dbReference>
<organism evidence="2 3">
    <name type="scientific">Aspergillus tanneri</name>
    <dbReference type="NCBI Taxonomy" id="1220188"/>
    <lineage>
        <taxon>Eukaryota</taxon>
        <taxon>Fungi</taxon>
        <taxon>Dikarya</taxon>
        <taxon>Ascomycota</taxon>
        <taxon>Pezizomycotina</taxon>
        <taxon>Eurotiomycetes</taxon>
        <taxon>Eurotiomycetidae</taxon>
        <taxon>Eurotiales</taxon>
        <taxon>Aspergillaceae</taxon>
        <taxon>Aspergillus</taxon>
        <taxon>Aspergillus subgen. Circumdati</taxon>
    </lineage>
</organism>
<evidence type="ECO:0000313" key="3">
    <source>
        <dbReference type="Proteomes" id="UP000324241"/>
    </source>
</evidence>
<feature type="compositionally biased region" description="Basic and acidic residues" evidence="1">
    <location>
        <begin position="72"/>
        <end position="95"/>
    </location>
</feature>
<dbReference type="Proteomes" id="UP000324241">
    <property type="component" value="Unassembled WGS sequence"/>
</dbReference>
<sequence length="142" mass="15566">MHEVGISQPDVDEAATLGPMCVEEPPISTSRRFKFLQEGGPSLMCQSQLCQGSIKLNPFTGTILRAASTIQRRCDGPKRGNSDETRFRASPDSPRDQPCLAPLAHDAESRPISTFLFSQMEISQNSLYDGISRADPAQLTVR</sequence>
<reference evidence="2 3" key="1">
    <citation type="submission" date="2019-08" db="EMBL/GenBank/DDBJ databases">
        <title>The genome sequence of a newly discovered highly antifungal drug resistant Aspergillus species, Aspergillus tanneri NIH 1004.</title>
        <authorList>
            <person name="Mounaud S."/>
            <person name="Singh I."/>
            <person name="Joardar V."/>
            <person name="Pakala S."/>
            <person name="Pakala S."/>
            <person name="Venepally P."/>
            <person name="Chung J.K."/>
            <person name="Losada L."/>
            <person name="Nierman W.C."/>
        </authorList>
    </citation>
    <scope>NUCLEOTIDE SEQUENCE [LARGE SCALE GENOMIC DNA]</scope>
    <source>
        <strain evidence="2 3">NIH1004</strain>
    </source>
</reference>
<evidence type="ECO:0000256" key="1">
    <source>
        <dbReference type="SAM" id="MobiDB-lite"/>
    </source>
</evidence>
<feature type="region of interest" description="Disordered" evidence="1">
    <location>
        <begin position="71"/>
        <end position="101"/>
    </location>
</feature>
<accession>A0A5M9MIV8</accession>
<evidence type="ECO:0000313" key="2">
    <source>
        <dbReference type="EMBL" id="KAA8642777.1"/>
    </source>
</evidence>
<dbReference type="RefSeq" id="XP_033422139.1">
    <property type="nucleotide sequence ID" value="XM_033574121.1"/>
</dbReference>
<protein>
    <submittedName>
        <fullName evidence="2">Uncharacterized protein</fullName>
    </submittedName>
</protein>
<gene>
    <name evidence="2" type="ORF">ATNIH1004_009529</name>
</gene>
<dbReference type="GeneID" id="54332231"/>
<name>A0A5M9MIV8_9EURO</name>
<proteinExistence type="predicted"/>
<dbReference type="AlphaFoldDB" id="A0A5M9MIV8"/>
<comment type="caution">
    <text evidence="2">The sequence shown here is derived from an EMBL/GenBank/DDBJ whole genome shotgun (WGS) entry which is preliminary data.</text>
</comment>